<dbReference type="PANTHER" id="PTHR34281">
    <property type="entry name" value="PROTEIN EARLY FLOWERING 3"/>
    <property type="match status" value="1"/>
</dbReference>
<proteinExistence type="predicted"/>
<gene>
    <name evidence="2" type="ORF">ZOSMA_3G01990</name>
</gene>
<evidence type="ECO:0008006" key="4">
    <source>
        <dbReference type="Google" id="ProtNLM"/>
    </source>
</evidence>
<accession>A0A0K9P407</accession>
<evidence type="ECO:0000313" key="2">
    <source>
        <dbReference type="EMBL" id="KMZ63714.1"/>
    </source>
</evidence>
<keyword evidence="3" id="KW-1185">Reference proteome</keyword>
<evidence type="ECO:0000256" key="1">
    <source>
        <dbReference type="SAM" id="MobiDB-lite"/>
    </source>
</evidence>
<dbReference type="EMBL" id="LFYR01001213">
    <property type="protein sequence ID" value="KMZ63714.1"/>
    <property type="molecule type" value="Genomic_DNA"/>
</dbReference>
<comment type="caution">
    <text evidence="2">The sequence shown here is derived from an EMBL/GenBank/DDBJ whole genome shotgun (WGS) entry which is preliminary data.</text>
</comment>
<feature type="region of interest" description="Disordered" evidence="1">
    <location>
        <begin position="1"/>
        <end position="23"/>
    </location>
</feature>
<sequence>MFPRLQVKDADKGGGPRPPPRNKMALYEQLSVPSKRFNHAAAASIARCSSLSADKLLILPQKKNTDGNLGNLDGASEDAENRGQDGAGNAEKHDEGMSENSILDSDLPGFNISPDDVVRAIGPKYFWKARRAIVNQQRVFALQVFELHRLIKVQKIIAGSPSLCLNKKKKNSNGNDSSKLQLHSLKKKVNGDGIQRILPRPPQEEDGCNKNTPTPPPPPAYIQPFPNGCYPGNLSMMPMMTSGPTGNQWLIPVMSPTEGLIYKPYMSPCLPPSTNTAAGFIPPPPPVGYVPHPLPIAGDFMNPAYRINPTAVCPPGFFTTPYGLVPIMNNTNEVINRPTTSNINTSNSCSSIKGKKNKRSKNSNNEAHNLSSTSSTSEKTPPPESEERSGNGLLSFKSMASTVEEDTEHTRSSTHHSDRQQAQVIKVVPHNKRSATESAARIFQSIQEERQLYE</sequence>
<dbReference type="Proteomes" id="UP000036987">
    <property type="component" value="Unassembled WGS sequence"/>
</dbReference>
<feature type="region of interest" description="Disordered" evidence="1">
    <location>
        <begin position="67"/>
        <end position="98"/>
    </location>
</feature>
<name>A0A0K9P407_ZOSMR</name>
<feature type="compositionally biased region" description="Low complexity" evidence="1">
    <location>
        <begin position="339"/>
        <end position="352"/>
    </location>
</feature>
<protein>
    <recommendedName>
        <fullName evidence="4">Protein EARLY FLOWERING 3</fullName>
    </recommendedName>
</protein>
<feature type="compositionally biased region" description="Basic and acidic residues" evidence="1">
    <location>
        <begin position="408"/>
        <end position="419"/>
    </location>
</feature>
<feature type="region of interest" description="Disordered" evidence="1">
    <location>
        <begin position="194"/>
        <end position="217"/>
    </location>
</feature>
<dbReference type="STRING" id="29655.A0A0K9P407"/>
<dbReference type="OMA" id="KPNHKME"/>
<dbReference type="InterPro" id="IPR039319">
    <property type="entry name" value="ELF3-like"/>
</dbReference>
<feature type="compositionally biased region" description="Basic and acidic residues" evidence="1">
    <location>
        <begin position="1"/>
        <end position="14"/>
    </location>
</feature>
<dbReference type="OrthoDB" id="1939092at2759"/>
<dbReference type="GO" id="GO:2000028">
    <property type="term" value="P:regulation of photoperiodism, flowering"/>
    <property type="evidence" value="ECO:0007669"/>
    <property type="project" value="InterPro"/>
</dbReference>
<evidence type="ECO:0000313" key="3">
    <source>
        <dbReference type="Proteomes" id="UP000036987"/>
    </source>
</evidence>
<feature type="region of interest" description="Disordered" evidence="1">
    <location>
        <begin position="336"/>
        <end position="436"/>
    </location>
</feature>
<reference evidence="3" key="1">
    <citation type="journal article" date="2016" name="Nature">
        <title>The genome of the seagrass Zostera marina reveals angiosperm adaptation to the sea.</title>
        <authorList>
            <person name="Olsen J.L."/>
            <person name="Rouze P."/>
            <person name="Verhelst B."/>
            <person name="Lin Y.-C."/>
            <person name="Bayer T."/>
            <person name="Collen J."/>
            <person name="Dattolo E."/>
            <person name="De Paoli E."/>
            <person name="Dittami S."/>
            <person name="Maumus F."/>
            <person name="Michel G."/>
            <person name="Kersting A."/>
            <person name="Lauritano C."/>
            <person name="Lohaus R."/>
            <person name="Toepel M."/>
            <person name="Tonon T."/>
            <person name="Vanneste K."/>
            <person name="Amirebrahimi M."/>
            <person name="Brakel J."/>
            <person name="Bostroem C."/>
            <person name="Chovatia M."/>
            <person name="Grimwood J."/>
            <person name="Jenkins J.W."/>
            <person name="Jueterbock A."/>
            <person name="Mraz A."/>
            <person name="Stam W.T."/>
            <person name="Tice H."/>
            <person name="Bornberg-Bauer E."/>
            <person name="Green P.J."/>
            <person name="Pearson G.A."/>
            <person name="Procaccini G."/>
            <person name="Duarte C.M."/>
            <person name="Schmutz J."/>
            <person name="Reusch T.B.H."/>
            <person name="Van de Peer Y."/>
        </authorList>
    </citation>
    <scope>NUCLEOTIDE SEQUENCE [LARGE SCALE GENOMIC DNA]</scope>
    <source>
        <strain evidence="3">cv. Finnish</strain>
    </source>
</reference>
<dbReference type="PANTHER" id="PTHR34281:SF2">
    <property type="entry name" value="PROTEIN EARLY FLOWERING 3"/>
    <property type="match status" value="1"/>
</dbReference>
<organism evidence="2 3">
    <name type="scientific">Zostera marina</name>
    <name type="common">Eelgrass</name>
    <dbReference type="NCBI Taxonomy" id="29655"/>
    <lineage>
        <taxon>Eukaryota</taxon>
        <taxon>Viridiplantae</taxon>
        <taxon>Streptophyta</taxon>
        <taxon>Embryophyta</taxon>
        <taxon>Tracheophyta</taxon>
        <taxon>Spermatophyta</taxon>
        <taxon>Magnoliopsida</taxon>
        <taxon>Liliopsida</taxon>
        <taxon>Zosteraceae</taxon>
        <taxon>Zostera</taxon>
    </lineage>
</organism>
<dbReference type="AlphaFoldDB" id="A0A0K9P407"/>